<dbReference type="GO" id="GO:0015980">
    <property type="term" value="P:energy derivation by oxidation of organic compounds"/>
    <property type="evidence" value="ECO:0007669"/>
    <property type="project" value="UniProtKB-ARBA"/>
</dbReference>
<dbReference type="GO" id="GO:0020037">
    <property type="term" value="F:heme binding"/>
    <property type="evidence" value="ECO:0007669"/>
    <property type="project" value="InterPro"/>
</dbReference>
<evidence type="ECO:0000256" key="10">
    <source>
        <dbReference type="ARBA" id="ARBA00022723"/>
    </source>
</evidence>
<keyword evidence="12" id="KW-0560">Oxidoreductase</keyword>
<dbReference type="SUPFAM" id="SSF50022">
    <property type="entry name" value="ISP domain"/>
    <property type="match status" value="1"/>
</dbReference>
<evidence type="ECO:0000256" key="8">
    <source>
        <dbReference type="ARBA" id="ARBA00022630"/>
    </source>
</evidence>
<keyword evidence="6" id="KW-0004">4Fe-4S</keyword>
<feature type="non-terminal residue" evidence="18">
    <location>
        <position position="1"/>
    </location>
</feature>
<dbReference type="Pfam" id="PF01077">
    <property type="entry name" value="NIR_SIR"/>
    <property type="match status" value="1"/>
</dbReference>
<keyword evidence="9" id="KW-0001">2Fe-2S</keyword>
<dbReference type="PANTHER" id="PTHR43809">
    <property type="entry name" value="NITRITE REDUCTASE (NADH) LARGE SUBUNIT"/>
    <property type="match status" value="1"/>
</dbReference>
<dbReference type="GO" id="GO:0046872">
    <property type="term" value="F:metal ion binding"/>
    <property type="evidence" value="ECO:0007669"/>
    <property type="project" value="UniProtKB-KW"/>
</dbReference>
<comment type="similarity">
    <text evidence="5">Belongs to the nitrite and sulfite reductase 4Fe-4S domain family.</text>
</comment>
<organism evidence="18 19">
    <name type="scientific">Tectimicrobiota bacterium</name>
    <dbReference type="NCBI Taxonomy" id="2528274"/>
    <lineage>
        <taxon>Bacteria</taxon>
        <taxon>Pseudomonadati</taxon>
        <taxon>Nitrospinota/Tectimicrobiota group</taxon>
        <taxon>Candidatus Tectimicrobiota</taxon>
    </lineage>
</organism>
<dbReference type="InterPro" id="IPR006066">
    <property type="entry name" value="NO2/SO3_Rdtase_FeS/sirohaem_BS"/>
</dbReference>
<dbReference type="AlphaFoldDB" id="A0A937W6Q2"/>
<dbReference type="Gene3D" id="1.10.10.1100">
    <property type="entry name" value="BFD-like [2Fe-2S]-binding domain"/>
    <property type="match status" value="1"/>
</dbReference>
<dbReference type="InterPro" id="IPR045854">
    <property type="entry name" value="NO2/SO3_Rdtase_4Fe4S_sf"/>
</dbReference>
<keyword evidence="14" id="KW-0411">Iron-sulfur</keyword>
<keyword evidence="8" id="KW-0285">Flavoprotein</keyword>
<dbReference type="InterPro" id="IPR012744">
    <property type="entry name" value="Nitri_red_NirB"/>
</dbReference>
<evidence type="ECO:0000256" key="12">
    <source>
        <dbReference type="ARBA" id="ARBA00023002"/>
    </source>
</evidence>
<dbReference type="Gene3D" id="3.30.413.10">
    <property type="entry name" value="Sulfite Reductase Hemoprotein, domain 1"/>
    <property type="match status" value="1"/>
</dbReference>
<dbReference type="NCBIfam" id="TIGR02378">
    <property type="entry name" value="nirD_assim_sml"/>
    <property type="match status" value="1"/>
</dbReference>
<dbReference type="FunFam" id="3.30.413.10:FF:000007">
    <property type="entry name" value="Nitrite reductase [NAD(P)H] large subunit"/>
    <property type="match status" value="1"/>
</dbReference>
<evidence type="ECO:0000256" key="1">
    <source>
        <dbReference type="ARBA" id="ARBA00001929"/>
    </source>
</evidence>
<keyword evidence="11" id="KW-0274">FAD</keyword>
<dbReference type="PRINTS" id="PR00397">
    <property type="entry name" value="SIROHAEM"/>
</dbReference>
<evidence type="ECO:0000256" key="2">
    <source>
        <dbReference type="ARBA" id="ARBA00001966"/>
    </source>
</evidence>
<comment type="cofactor">
    <cofactor evidence="3">
        <name>FAD</name>
        <dbReference type="ChEBI" id="CHEBI:57692"/>
    </cofactor>
</comment>
<keyword evidence="13" id="KW-0408">Iron</keyword>
<evidence type="ECO:0000313" key="19">
    <source>
        <dbReference type="Proteomes" id="UP000712673"/>
    </source>
</evidence>
<dbReference type="Pfam" id="PF13806">
    <property type="entry name" value="Rieske_2"/>
    <property type="match status" value="1"/>
</dbReference>
<accession>A0A937W6Q2</accession>
<dbReference type="NCBIfam" id="TIGR02374">
    <property type="entry name" value="nitri_red_nirB"/>
    <property type="match status" value="1"/>
</dbReference>
<protein>
    <submittedName>
        <fullName evidence="18">Nitrite reductase small subunit NirD</fullName>
    </submittedName>
</protein>
<evidence type="ECO:0000256" key="11">
    <source>
        <dbReference type="ARBA" id="ARBA00022827"/>
    </source>
</evidence>
<dbReference type="PROSITE" id="PS51296">
    <property type="entry name" value="RIESKE"/>
    <property type="match status" value="1"/>
</dbReference>
<proteinExistence type="inferred from homology"/>
<dbReference type="GO" id="GO:0051539">
    <property type="term" value="F:4 iron, 4 sulfur cluster binding"/>
    <property type="evidence" value="ECO:0007669"/>
    <property type="project" value="UniProtKB-KW"/>
</dbReference>
<dbReference type="PROSITE" id="PS00365">
    <property type="entry name" value="NIR_SIR"/>
    <property type="match status" value="1"/>
</dbReference>
<sequence length="649" mass="70041">FSGVYKKLLFNHAGTRLLGGVLVGDAQDYGVLAALAKGETPLPCKPHELLMGKASGPAMAGGVASLPETAQICACNNVTKGALCTAISDQGLTSVSQVKAGTKAGTGCGGCLPLVTEVLNATLESTGQAVSHDLCEHFAYTRTELFAMVKAKRMQTFDALLAYCGRGTGCEICKPAVTSILASLWNEPIMQSEHQTLQDTNDRFLANMQRGGLYSVVPRVPGGEITPDKLIALGETARQYGLYTKITGAQRIDLFGAQVQDLPNIWEQLIDAGFESGHAYGKALRTVKSCVGTTWCRYGVQDSVGFAIRVENRYKGVRAPHKIKSAVSGCIRECAEAQSKDFGLVATERGYNLYVCGNGGARPRHADLLATDLDEDTAIKYIDRFLMYYMMTADRLTRTAVWLDKLEGGLVHLKEVILADKLGICAELEAMMQSLVDSYACEWAAVVNNPEQRQRFRQFVNTDETEPCIEIISERGQQRPGDWPSEAVSLAQFTVLQEHTKTTAAQARTAPRSWVPVGTVADFPPNGGATIKYGKVQIAVFNFASQGTWYACQQMCPHKKAFVLSRGIIGDTNSIPKVACPLHKKTFSLESGACLSGESYTVEVFPVRVEGNVVSLELPAPDMLDALLATDVGCHLATARDTMLEPVAG</sequence>
<dbReference type="GO" id="GO:0042128">
    <property type="term" value="P:nitrate assimilation"/>
    <property type="evidence" value="ECO:0007669"/>
    <property type="project" value="UniProtKB-KW"/>
</dbReference>
<dbReference type="InterPro" id="IPR012748">
    <property type="entry name" value="Rieske-like_NirD"/>
</dbReference>
<evidence type="ECO:0000256" key="5">
    <source>
        <dbReference type="ARBA" id="ARBA00010429"/>
    </source>
</evidence>
<dbReference type="CDD" id="cd03529">
    <property type="entry name" value="Rieske_NirD"/>
    <property type="match status" value="1"/>
</dbReference>
<comment type="cofactor">
    <cofactor evidence="2">
        <name>[4Fe-4S] cluster</name>
        <dbReference type="ChEBI" id="CHEBI:49883"/>
    </cofactor>
</comment>
<dbReference type="InterPro" id="IPR041854">
    <property type="entry name" value="BFD-like_2Fe2S-bd_dom_sf"/>
</dbReference>
<keyword evidence="15" id="KW-0534">Nitrate assimilation</keyword>
<evidence type="ECO:0000259" key="17">
    <source>
        <dbReference type="PROSITE" id="PS51296"/>
    </source>
</evidence>
<evidence type="ECO:0000256" key="15">
    <source>
        <dbReference type="ARBA" id="ARBA00023063"/>
    </source>
</evidence>
<dbReference type="Gene3D" id="2.102.10.10">
    <property type="entry name" value="Rieske [2Fe-2S] iron-sulphur domain"/>
    <property type="match status" value="1"/>
</dbReference>
<gene>
    <name evidence="18" type="primary">nirD</name>
    <name evidence="18" type="ORF">FJZ47_23520</name>
</gene>
<dbReference type="InterPro" id="IPR005117">
    <property type="entry name" value="NiRdtase/SiRdtase_haem-b_fer"/>
</dbReference>
<dbReference type="InterPro" id="IPR007419">
    <property type="entry name" value="BFD-like_2Fe2S-bd_dom"/>
</dbReference>
<evidence type="ECO:0000256" key="7">
    <source>
        <dbReference type="ARBA" id="ARBA00022617"/>
    </source>
</evidence>
<dbReference type="InterPro" id="IPR052034">
    <property type="entry name" value="NasD-like"/>
</dbReference>
<feature type="domain" description="Rieske" evidence="17">
    <location>
        <begin position="515"/>
        <end position="616"/>
    </location>
</feature>
<dbReference type="InterPro" id="IPR006067">
    <property type="entry name" value="NO2/SO3_Rdtase_4Fe4S_dom"/>
</dbReference>
<keyword evidence="7" id="KW-0349">Heme</keyword>
<reference evidence="18" key="1">
    <citation type="submission" date="2019-03" db="EMBL/GenBank/DDBJ databases">
        <title>Lake Tanganyika Metagenome-Assembled Genomes (MAGs).</title>
        <authorList>
            <person name="Tran P."/>
        </authorList>
    </citation>
    <scope>NUCLEOTIDE SEQUENCE</scope>
    <source>
        <strain evidence="18">K_DeepCast_65m_m2_066</strain>
    </source>
</reference>
<dbReference type="EMBL" id="VGLS01001033">
    <property type="protein sequence ID" value="MBM3226745.1"/>
    <property type="molecule type" value="Genomic_DNA"/>
</dbReference>
<dbReference type="CDD" id="cd19943">
    <property type="entry name" value="NirB_Fer2_BFD-like_1"/>
    <property type="match status" value="1"/>
</dbReference>
<dbReference type="Pfam" id="PF04324">
    <property type="entry name" value="Fer2_BFD"/>
    <property type="match status" value="1"/>
</dbReference>
<evidence type="ECO:0000256" key="16">
    <source>
        <dbReference type="ARBA" id="ARBA00034078"/>
    </source>
</evidence>
<dbReference type="Pfam" id="PF03460">
    <property type="entry name" value="NIR_SIR_ferr"/>
    <property type="match status" value="1"/>
</dbReference>
<name>A0A937W6Q2_UNCTE</name>
<dbReference type="SUPFAM" id="SSF55124">
    <property type="entry name" value="Nitrite/Sulfite reductase N-terminal domain-like"/>
    <property type="match status" value="1"/>
</dbReference>
<dbReference type="InterPro" id="IPR036136">
    <property type="entry name" value="Nit/Sulf_reduc_fer-like_dom_sf"/>
</dbReference>
<dbReference type="PROSITE" id="PS51300">
    <property type="entry name" value="NIRD"/>
    <property type="match status" value="1"/>
</dbReference>
<dbReference type="GO" id="GO:0008942">
    <property type="term" value="F:nitrite reductase [NAD(P)H] activity"/>
    <property type="evidence" value="ECO:0007669"/>
    <property type="project" value="InterPro"/>
</dbReference>
<evidence type="ECO:0000256" key="3">
    <source>
        <dbReference type="ARBA" id="ARBA00001974"/>
    </source>
</evidence>
<dbReference type="CDD" id="cd19944">
    <property type="entry name" value="NirB_Fer2_BFD-like_2"/>
    <property type="match status" value="1"/>
</dbReference>
<dbReference type="FunFam" id="1.10.10.1100:FF:000002">
    <property type="entry name" value="Nitrite reductase large subunit"/>
    <property type="match status" value="1"/>
</dbReference>
<evidence type="ECO:0000256" key="6">
    <source>
        <dbReference type="ARBA" id="ARBA00022485"/>
    </source>
</evidence>
<dbReference type="InterPro" id="IPR036922">
    <property type="entry name" value="Rieske_2Fe-2S_sf"/>
</dbReference>
<evidence type="ECO:0000256" key="9">
    <source>
        <dbReference type="ARBA" id="ARBA00022714"/>
    </source>
</evidence>
<evidence type="ECO:0000256" key="13">
    <source>
        <dbReference type="ARBA" id="ARBA00023004"/>
    </source>
</evidence>
<dbReference type="Proteomes" id="UP000712673">
    <property type="component" value="Unassembled WGS sequence"/>
</dbReference>
<dbReference type="GO" id="GO:0050660">
    <property type="term" value="F:flavin adenine dinucleotide binding"/>
    <property type="evidence" value="ECO:0007669"/>
    <property type="project" value="InterPro"/>
</dbReference>
<evidence type="ECO:0000313" key="18">
    <source>
        <dbReference type="EMBL" id="MBM3226745.1"/>
    </source>
</evidence>
<comment type="cofactor">
    <cofactor evidence="1">
        <name>siroheme</name>
        <dbReference type="ChEBI" id="CHEBI:60052"/>
    </cofactor>
</comment>
<comment type="caution">
    <text evidence="18">The sequence shown here is derived from an EMBL/GenBank/DDBJ whole genome shotgun (WGS) entry which is preliminary data.</text>
</comment>
<keyword evidence="10" id="KW-0479">Metal-binding</keyword>
<dbReference type="PANTHER" id="PTHR43809:SF1">
    <property type="entry name" value="NITRITE REDUCTASE (NADH) LARGE SUBUNIT"/>
    <property type="match status" value="1"/>
</dbReference>
<evidence type="ECO:0000256" key="14">
    <source>
        <dbReference type="ARBA" id="ARBA00023014"/>
    </source>
</evidence>
<comment type="pathway">
    <text evidence="4">Nitrogen metabolism; nitrate reduction (assimilation).</text>
</comment>
<comment type="cofactor">
    <cofactor evidence="16">
        <name>[2Fe-2S] cluster</name>
        <dbReference type="ChEBI" id="CHEBI:190135"/>
    </cofactor>
</comment>
<dbReference type="SUPFAM" id="SSF56014">
    <property type="entry name" value="Nitrite and sulphite reductase 4Fe-4S domain-like"/>
    <property type="match status" value="1"/>
</dbReference>
<dbReference type="GO" id="GO:0051537">
    <property type="term" value="F:2 iron, 2 sulfur cluster binding"/>
    <property type="evidence" value="ECO:0007669"/>
    <property type="project" value="UniProtKB-KW"/>
</dbReference>
<dbReference type="InterPro" id="IPR017941">
    <property type="entry name" value="Rieske_2Fe-2S"/>
</dbReference>
<evidence type="ECO:0000256" key="4">
    <source>
        <dbReference type="ARBA" id="ARBA00005096"/>
    </source>
</evidence>
<dbReference type="GO" id="GO:0050661">
    <property type="term" value="F:NADP binding"/>
    <property type="evidence" value="ECO:0007669"/>
    <property type="project" value="InterPro"/>
</dbReference>